<dbReference type="PANTHER" id="PTHR42812:SF5">
    <property type="entry name" value="ENDO-ARABINASE"/>
    <property type="match status" value="1"/>
</dbReference>
<evidence type="ECO:0000256" key="7">
    <source>
        <dbReference type="SAM" id="MobiDB-lite"/>
    </source>
</evidence>
<dbReference type="Gene3D" id="2.115.10.20">
    <property type="entry name" value="Glycosyl hydrolase domain, family 43"/>
    <property type="match status" value="1"/>
</dbReference>
<dbReference type="AlphaFoldDB" id="A0A853BZY2"/>
<dbReference type="EMBL" id="JACCFP010000001">
    <property type="protein sequence ID" value="NYJ00511.1"/>
    <property type="molecule type" value="Genomic_DNA"/>
</dbReference>
<feature type="chain" id="PRO_5039629217" description="Glycoside hydrolase" evidence="8">
    <location>
        <begin position="33"/>
        <end position="394"/>
    </location>
</feature>
<feature type="active site" description="Proton acceptor" evidence="4">
    <location>
        <position position="109"/>
    </location>
</feature>
<evidence type="ECO:0000256" key="3">
    <source>
        <dbReference type="ARBA" id="ARBA00023295"/>
    </source>
</evidence>
<gene>
    <name evidence="9" type="ORF">HNR19_001209</name>
</gene>
<protein>
    <recommendedName>
        <fullName evidence="11">Glycoside hydrolase</fullName>
    </recommendedName>
</protein>
<dbReference type="GO" id="GO:0004553">
    <property type="term" value="F:hydrolase activity, hydrolyzing O-glycosyl compounds"/>
    <property type="evidence" value="ECO:0007669"/>
    <property type="project" value="InterPro"/>
</dbReference>
<keyword evidence="3 6" id="KW-0326">Glycosidase</keyword>
<dbReference type="PANTHER" id="PTHR42812">
    <property type="entry name" value="BETA-XYLOSIDASE"/>
    <property type="match status" value="1"/>
</dbReference>
<name>A0A853BZY2_9ACTN</name>
<dbReference type="InterPro" id="IPR006710">
    <property type="entry name" value="Glyco_hydro_43"/>
</dbReference>
<dbReference type="InterPro" id="IPR051795">
    <property type="entry name" value="Glycosyl_Hydrlase_43"/>
</dbReference>
<evidence type="ECO:0000256" key="8">
    <source>
        <dbReference type="SAM" id="SignalP"/>
    </source>
</evidence>
<dbReference type="Proteomes" id="UP000530424">
    <property type="component" value="Unassembled WGS sequence"/>
</dbReference>
<dbReference type="CDD" id="cd08999">
    <property type="entry name" value="GH43_ABN-like"/>
    <property type="match status" value="1"/>
</dbReference>
<evidence type="ECO:0000313" key="10">
    <source>
        <dbReference type="Proteomes" id="UP000530424"/>
    </source>
</evidence>
<dbReference type="GO" id="GO:0005975">
    <property type="term" value="P:carbohydrate metabolic process"/>
    <property type="evidence" value="ECO:0007669"/>
    <property type="project" value="InterPro"/>
</dbReference>
<comment type="similarity">
    <text evidence="1 6">Belongs to the glycosyl hydrolase 43 family.</text>
</comment>
<keyword evidence="2 6" id="KW-0378">Hydrolase</keyword>
<feature type="site" description="Important for catalytic activity, responsible for pKa modulation of the active site Glu and correct orientation of both the proton donor and substrate" evidence="5">
    <location>
        <position position="224"/>
    </location>
</feature>
<evidence type="ECO:0000313" key="9">
    <source>
        <dbReference type="EMBL" id="NYJ00511.1"/>
    </source>
</evidence>
<evidence type="ECO:0000256" key="5">
    <source>
        <dbReference type="PIRSR" id="PIRSR606710-2"/>
    </source>
</evidence>
<keyword evidence="8" id="KW-0732">Signal</keyword>
<evidence type="ECO:0008006" key="11">
    <source>
        <dbReference type="Google" id="ProtNLM"/>
    </source>
</evidence>
<dbReference type="PROSITE" id="PS51257">
    <property type="entry name" value="PROKAR_LIPOPROTEIN"/>
    <property type="match status" value="1"/>
</dbReference>
<dbReference type="RefSeq" id="WP_179667089.1">
    <property type="nucleotide sequence ID" value="NZ_JACCFP010000001.1"/>
</dbReference>
<dbReference type="Pfam" id="PF04616">
    <property type="entry name" value="Glyco_hydro_43"/>
    <property type="match status" value="1"/>
</dbReference>
<sequence length="394" mass="40820">MGAPGSRVGVRRAAASVAIAALGVLAACSSDAQPRDAAPRADATTSEAPLIPAPSDLPTELPDDVLPSDALSTEDAANLAEQAERIAGEVPPQSRPAPVDVGYGGVFADPDIAFHQGTWYAVATNTGGANLPVLTSTDLSHWSVAGNGLPAMAGWVRRSAGGLWAPSIARVGDGWTAAYSAPGGTLGGERHNCIGLARSASPTGPYQPVGEPLCYGQSLLGVIDPDVFVDDDRTPWLLWKFSGIRGQRPAGIFIRELSADGTGFADGAETTELLTRSLAWEGRTIENPSMVQFRGVTYLFYSGNSWKTPSYATGYAICAGPTGPCVRPGDGAPLLTTASTGKLGPGGASAFRDGETLRLLYHAWAPGRIGSLRGPHVAGLWQRRDGTLELVHPG</sequence>
<keyword evidence="10" id="KW-1185">Reference proteome</keyword>
<accession>A0A853BZY2</accession>
<feature type="signal peptide" evidence="8">
    <location>
        <begin position="1"/>
        <end position="32"/>
    </location>
</feature>
<dbReference type="InterPro" id="IPR023296">
    <property type="entry name" value="Glyco_hydro_beta-prop_sf"/>
</dbReference>
<evidence type="ECO:0000256" key="6">
    <source>
        <dbReference type="RuleBase" id="RU361187"/>
    </source>
</evidence>
<feature type="region of interest" description="Disordered" evidence="7">
    <location>
        <begin position="31"/>
        <end position="68"/>
    </location>
</feature>
<evidence type="ECO:0000256" key="4">
    <source>
        <dbReference type="PIRSR" id="PIRSR606710-1"/>
    </source>
</evidence>
<comment type="caution">
    <text evidence="9">The sequence shown here is derived from an EMBL/GenBank/DDBJ whole genome shotgun (WGS) entry which is preliminary data.</text>
</comment>
<reference evidence="9 10" key="1">
    <citation type="submission" date="2020-07" db="EMBL/GenBank/DDBJ databases">
        <title>Sequencing the genomes of 1000 actinobacteria strains.</title>
        <authorList>
            <person name="Klenk H.-P."/>
        </authorList>
    </citation>
    <scope>NUCLEOTIDE SEQUENCE [LARGE SCALE GENOMIC DNA]</scope>
    <source>
        <strain evidence="9 10">DSM 103833</strain>
    </source>
</reference>
<evidence type="ECO:0000256" key="2">
    <source>
        <dbReference type="ARBA" id="ARBA00022801"/>
    </source>
</evidence>
<dbReference type="SUPFAM" id="SSF75005">
    <property type="entry name" value="Arabinanase/levansucrase/invertase"/>
    <property type="match status" value="1"/>
</dbReference>
<evidence type="ECO:0000256" key="1">
    <source>
        <dbReference type="ARBA" id="ARBA00009865"/>
    </source>
</evidence>
<feature type="active site" description="Proton donor" evidence="4">
    <location>
        <position position="286"/>
    </location>
</feature>
<organism evidence="9 10">
    <name type="scientific">Nocardioides thalensis</name>
    <dbReference type="NCBI Taxonomy" id="1914755"/>
    <lineage>
        <taxon>Bacteria</taxon>
        <taxon>Bacillati</taxon>
        <taxon>Actinomycetota</taxon>
        <taxon>Actinomycetes</taxon>
        <taxon>Propionibacteriales</taxon>
        <taxon>Nocardioidaceae</taxon>
        <taxon>Nocardioides</taxon>
    </lineage>
</organism>
<proteinExistence type="inferred from homology"/>